<comment type="similarity">
    <text evidence="1 8">Belongs to the class-I aminoacyl-tRNA synthetase family. Glutamate--tRNA ligase type 1 subfamily.</text>
</comment>
<feature type="short sequence motif" description="'KMSKS' region" evidence="8">
    <location>
        <begin position="239"/>
        <end position="243"/>
    </location>
</feature>
<dbReference type="InterPro" id="IPR004527">
    <property type="entry name" value="Glu-tRNA-ligase_bac/mito"/>
</dbReference>
<dbReference type="CDD" id="cd00808">
    <property type="entry name" value="GluRS_core"/>
    <property type="match status" value="1"/>
</dbReference>
<feature type="binding site" evidence="8">
    <location>
        <position position="242"/>
    </location>
    <ligand>
        <name>ATP</name>
        <dbReference type="ChEBI" id="CHEBI:30616"/>
    </ligand>
</feature>
<evidence type="ECO:0000256" key="2">
    <source>
        <dbReference type="ARBA" id="ARBA00022490"/>
    </source>
</evidence>
<dbReference type="SUPFAM" id="SSF52374">
    <property type="entry name" value="Nucleotidylyl transferase"/>
    <property type="match status" value="1"/>
</dbReference>
<evidence type="ECO:0000256" key="8">
    <source>
        <dbReference type="HAMAP-Rule" id="MF_00022"/>
    </source>
</evidence>
<dbReference type="PRINTS" id="PR00987">
    <property type="entry name" value="TRNASYNTHGLU"/>
</dbReference>
<keyword evidence="2 8" id="KW-0963">Cytoplasm</keyword>
<gene>
    <name evidence="8 11" type="primary">gltX</name>
    <name evidence="11" type="ORF">NTA49_16270</name>
</gene>
<evidence type="ECO:0000256" key="4">
    <source>
        <dbReference type="ARBA" id="ARBA00022741"/>
    </source>
</evidence>
<dbReference type="HAMAP" id="MF_00022">
    <property type="entry name" value="Glu_tRNA_synth_type1"/>
    <property type="match status" value="1"/>
</dbReference>
<evidence type="ECO:0000256" key="1">
    <source>
        <dbReference type="ARBA" id="ARBA00007894"/>
    </source>
</evidence>
<dbReference type="NCBIfam" id="TIGR00464">
    <property type="entry name" value="gltX_bact"/>
    <property type="match status" value="1"/>
</dbReference>
<evidence type="ECO:0000256" key="7">
    <source>
        <dbReference type="ARBA" id="ARBA00023146"/>
    </source>
</evidence>
<dbReference type="InterPro" id="IPR001412">
    <property type="entry name" value="aa-tRNA-synth_I_CS"/>
</dbReference>
<keyword evidence="12" id="KW-1185">Reference proteome</keyword>
<comment type="subunit">
    <text evidence="8">Monomer.</text>
</comment>
<evidence type="ECO:0000256" key="3">
    <source>
        <dbReference type="ARBA" id="ARBA00022598"/>
    </source>
</evidence>
<keyword evidence="4 8" id="KW-0547">Nucleotide-binding</keyword>
<feature type="domain" description="Glutamyl/glutaminyl-tRNA synthetase class Ib catalytic" evidence="9">
    <location>
        <begin position="5"/>
        <end position="306"/>
    </location>
</feature>
<evidence type="ECO:0000313" key="11">
    <source>
        <dbReference type="EMBL" id="MCR8828096.1"/>
    </source>
</evidence>
<dbReference type="GO" id="GO:0004818">
    <property type="term" value="F:glutamate-tRNA ligase activity"/>
    <property type="evidence" value="ECO:0007669"/>
    <property type="project" value="UniProtKB-EC"/>
</dbReference>
<comment type="subcellular location">
    <subcellularLocation>
        <location evidence="8">Cytoplasm</location>
    </subcellularLocation>
</comment>
<comment type="caution">
    <text evidence="8">Lacks conserved residue(s) required for the propagation of feature annotation.</text>
</comment>
<dbReference type="PANTHER" id="PTHR43311">
    <property type="entry name" value="GLUTAMATE--TRNA LIGASE"/>
    <property type="match status" value="1"/>
</dbReference>
<dbReference type="SUPFAM" id="SSF48163">
    <property type="entry name" value="An anticodon-binding domain of class I aminoacyl-tRNA synthetases"/>
    <property type="match status" value="1"/>
</dbReference>
<dbReference type="InterPro" id="IPR045462">
    <property type="entry name" value="aa-tRNA-synth_I_cd-bd"/>
</dbReference>
<dbReference type="InterPro" id="IPR014729">
    <property type="entry name" value="Rossmann-like_a/b/a_fold"/>
</dbReference>
<evidence type="ECO:0000256" key="6">
    <source>
        <dbReference type="ARBA" id="ARBA00022917"/>
    </source>
</evidence>
<dbReference type="InterPro" id="IPR033910">
    <property type="entry name" value="GluRS_core"/>
</dbReference>
<dbReference type="Gene3D" id="1.10.10.350">
    <property type="match status" value="1"/>
</dbReference>
<proteinExistence type="inferred from homology"/>
<comment type="function">
    <text evidence="8">Catalyzes the attachment of glutamate to tRNA(Glu) in a two-step reaction: glutamate is first activated by ATP to form Glu-AMP and then transferred to the acceptor end of tRNA(Glu).</text>
</comment>
<evidence type="ECO:0000259" key="10">
    <source>
        <dbReference type="Pfam" id="PF19269"/>
    </source>
</evidence>
<dbReference type="PANTHER" id="PTHR43311:SF2">
    <property type="entry name" value="GLUTAMATE--TRNA LIGASE, MITOCHONDRIAL-RELATED"/>
    <property type="match status" value="1"/>
</dbReference>
<dbReference type="RefSeq" id="WP_258295867.1">
    <property type="nucleotide sequence ID" value="NZ_JANKJG010000015.1"/>
</dbReference>
<keyword evidence="6 8" id="KW-0648">Protein biosynthesis</keyword>
<sequence>MSDDVVTRFAPSPTGYLHIGGARTALFNWLYARGRGGKFLLRIEDTDRARSTPEATAAILQGLAWLGLDHDGEVVSQFERAPRHAEVALELLAQGKAYKCFATQEEIEAFRAAAKAEGKSTLFRSPWRDAEASAHPDAPHVIRIKAPLEGKTVIRDEVQGDVTIGNDQLDDMVLLRSDGSPVYMLAVVVDDHDMGVTHVIRGDDHLNNAARQMMIYDAMGWDVPVWAHIPLIHGADGKKLSKRHGALGAQEYQVMGYPAAGMRNYLSRLGWSHGDDEFFTDAQALEWFDLGGIGKSPARFDTKKLENLSGQHIAASDDAALQRELVAFLEAAGLPALTEAQDAALLKAMPFLKERAKTFPELIDKAQFALTSRPVQVDEKAAKALDVENRTLLAQLTPHLQNDSWDRDSLEAKLNDFAERHDTKFGKLAAPLRAALAGRAVTPSVFDMMLVLGPEESLARITDVAT</sequence>
<comment type="catalytic activity">
    <reaction evidence="8">
        <text>tRNA(Glu) + L-glutamate + ATP = L-glutamyl-tRNA(Glu) + AMP + diphosphate</text>
        <dbReference type="Rhea" id="RHEA:23540"/>
        <dbReference type="Rhea" id="RHEA-COMP:9663"/>
        <dbReference type="Rhea" id="RHEA-COMP:9680"/>
        <dbReference type="ChEBI" id="CHEBI:29985"/>
        <dbReference type="ChEBI" id="CHEBI:30616"/>
        <dbReference type="ChEBI" id="CHEBI:33019"/>
        <dbReference type="ChEBI" id="CHEBI:78442"/>
        <dbReference type="ChEBI" id="CHEBI:78520"/>
        <dbReference type="ChEBI" id="CHEBI:456215"/>
        <dbReference type="EC" id="6.1.1.17"/>
    </reaction>
</comment>
<dbReference type="Pfam" id="PF00749">
    <property type="entry name" value="tRNA-synt_1c"/>
    <property type="match status" value="1"/>
</dbReference>
<name>A0ABT1Z4N9_9RHOB</name>
<organism evidence="11 12">
    <name type="scientific">Pseudosulfitobacter koreensis</name>
    <dbReference type="NCBI Taxonomy" id="2968472"/>
    <lineage>
        <taxon>Bacteria</taxon>
        <taxon>Pseudomonadati</taxon>
        <taxon>Pseudomonadota</taxon>
        <taxon>Alphaproteobacteria</taxon>
        <taxon>Rhodobacterales</taxon>
        <taxon>Roseobacteraceae</taxon>
        <taxon>Pseudosulfitobacter</taxon>
    </lineage>
</organism>
<dbReference type="InterPro" id="IPR020058">
    <property type="entry name" value="Glu/Gln-tRNA-synth_Ib_cat-dom"/>
</dbReference>
<dbReference type="Gene3D" id="3.40.50.620">
    <property type="entry name" value="HUPs"/>
    <property type="match status" value="1"/>
</dbReference>
<feature type="short sequence motif" description="'HIGH' region" evidence="8">
    <location>
        <begin position="11"/>
        <end position="21"/>
    </location>
</feature>
<dbReference type="InterPro" id="IPR008925">
    <property type="entry name" value="aa_tRNA-synth_I_cd-bd_sf"/>
</dbReference>
<feature type="domain" description="Aminoacyl-tRNA synthetase class I anticodon-binding" evidence="10">
    <location>
        <begin position="334"/>
        <end position="463"/>
    </location>
</feature>
<evidence type="ECO:0000313" key="12">
    <source>
        <dbReference type="Proteomes" id="UP001165396"/>
    </source>
</evidence>
<comment type="caution">
    <text evidence="11">The sequence shown here is derived from an EMBL/GenBank/DDBJ whole genome shotgun (WGS) entry which is preliminary data.</text>
</comment>
<dbReference type="Pfam" id="PF19269">
    <property type="entry name" value="Anticodon_2"/>
    <property type="match status" value="1"/>
</dbReference>
<dbReference type="Proteomes" id="UP001165396">
    <property type="component" value="Unassembled WGS sequence"/>
</dbReference>
<evidence type="ECO:0000259" key="9">
    <source>
        <dbReference type="Pfam" id="PF00749"/>
    </source>
</evidence>
<dbReference type="InterPro" id="IPR020751">
    <property type="entry name" value="aa-tRNA-synth_I_codon-bd_sub2"/>
</dbReference>
<dbReference type="InterPro" id="IPR000924">
    <property type="entry name" value="Glu/Gln-tRNA-synth"/>
</dbReference>
<dbReference type="PROSITE" id="PS00178">
    <property type="entry name" value="AA_TRNA_LIGASE_I"/>
    <property type="match status" value="1"/>
</dbReference>
<protein>
    <recommendedName>
        <fullName evidence="8">Glutamate--tRNA ligase</fullName>
        <ecNumber evidence="8">6.1.1.17</ecNumber>
    </recommendedName>
    <alternativeName>
        <fullName evidence="8">Glutamyl-tRNA synthetase</fullName>
        <shortName evidence="8">GluRS</shortName>
    </alternativeName>
</protein>
<dbReference type="EMBL" id="JANKJG010000015">
    <property type="protein sequence ID" value="MCR8828096.1"/>
    <property type="molecule type" value="Genomic_DNA"/>
</dbReference>
<reference evidence="11" key="1">
    <citation type="submission" date="2022-07" db="EMBL/GenBank/DDBJ databases">
        <title>Pseudosulfitobacter sp. strain AP-MA-4, whole genome sequence.</title>
        <authorList>
            <person name="Jiang Y."/>
        </authorList>
    </citation>
    <scope>NUCLEOTIDE SEQUENCE</scope>
    <source>
        <strain evidence="11">AP-MA-4</strain>
    </source>
</reference>
<keyword evidence="3 8" id="KW-0436">Ligase</keyword>
<keyword evidence="5 8" id="KW-0067">ATP-binding</keyword>
<accession>A0ABT1Z4N9</accession>
<keyword evidence="7 8" id="KW-0030">Aminoacyl-tRNA synthetase</keyword>
<evidence type="ECO:0000256" key="5">
    <source>
        <dbReference type="ARBA" id="ARBA00022840"/>
    </source>
</evidence>
<dbReference type="EC" id="6.1.1.17" evidence="8"/>
<dbReference type="InterPro" id="IPR049940">
    <property type="entry name" value="GluQ/Sye"/>
</dbReference>